<organism evidence="3 4">
    <name type="scientific">Meloidogyne incognita</name>
    <name type="common">Southern root-knot nematode worm</name>
    <name type="synonym">Oxyuris incognita</name>
    <dbReference type="NCBI Taxonomy" id="6306"/>
    <lineage>
        <taxon>Eukaryota</taxon>
        <taxon>Metazoa</taxon>
        <taxon>Ecdysozoa</taxon>
        <taxon>Nematoda</taxon>
        <taxon>Chromadorea</taxon>
        <taxon>Rhabditida</taxon>
        <taxon>Tylenchina</taxon>
        <taxon>Tylenchomorpha</taxon>
        <taxon>Tylenchoidea</taxon>
        <taxon>Meloidogynidae</taxon>
        <taxon>Meloidogyninae</taxon>
        <taxon>Meloidogyne</taxon>
        <taxon>Meloidogyne incognita group</taxon>
    </lineage>
</organism>
<dbReference type="InterPro" id="IPR003690">
    <property type="entry name" value="MTERF"/>
</dbReference>
<reference evidence="4" key="1">
    <citation type="submission" date="2022-11" db="UniProtKB">
        <authorList>
            <consortium name="WormBaseParasite"/>
        </authorList>
    </citation>
    <scope>IDENTIFICATION</scope>
</reference>
<dbReference type="Pfam" id="PF02536">
    <property type="entry name" value="mTERF"/>
    <property type="match status" value="1"/>
</dbReference>
<evidence type="ECO:0000313" key="4">
    <source>
        <dbReference type="WBParaSite" id="Minc3s00004g00225"/>
    </source>
</evidence>
<keyword evidence="2" id="KW-0809">Transit peptide</keyword>
<protein>
    <submittedName>
        <fullName evidence="4">Uncharacterized protein</fullName>
    </submittedName>
</protein>
<dbReference type="GO" id="GO:0006390">
    <property type="term" value="P:mitochondrial transcription"/>
    <property type="evidence" value="ECO:0007669"/>
    <property type="project" value="TreeGrafter"/>
</dbReference>
<evidence type="ECO:0000256" key="1">
    <source>
        <dbReference type="ARBA" id="ARBA00007692"/>
    </source>
</evidence>
<sequence>MSLKLTSRFFKIASGLRYASSAAVARLKDEKHLDSDLMDKDSDRFELQQFIENENFLNEKVFGKLEMPKSIEDEFGRIEDDELRQKQKEYEFMMLTPNLVKQPGIELDISQMETGEETTSREINRFRRIIYDDELLNSDLTKPPSNSNPHPFIPTEDIMPPTHSHSIAQYVNFSETIQMLVDMGVDLFESTQNDPRLGQALVRLDWERDVKPKIYWLHKTIGFSPDDLANYLSRNPYFLLQKQEHLNAHLNYLNYRRFTFPQIRKIVLESRYWLNDSIERLDARLGWLHRQFLLPSKQLRLVVVKEPKIIAFGIGQISGTVLSLNTQCGFSQKDLRLMLVADPRLFLCDIRRMLVSYNYLAYIMKIENEQIVQYPCALRCPITGLRNRHEYLHRLKKANYIPKTPNCITLYKLLHPSDRYFSENVAETPLEDYNLYRPYVSRWARAWKALKAKPRHWMHNYTEIFFSCVICIPGTITALGFKVYKDGLPDDLPTLGFKRPPYYRQFYEVRRPDDRLAKSWRPPEDYPPDYHYHRAGVWPAHSWNDNAWDVK</sequence>
<dbReference type="PANTHER" id="PTHR13068">
    <property type="entry name" value="CGI-12 PROTEIN-RELATED"/>
    <property type="match status" value="1"/>
</dbReference>
<evidence type="ECO:0000256" key="2">
    <source>
        <dbReference type="ARBA" id="ARBA00022946"/>
    </source>
</evidence>
<dbReference type="Proteomes" id="UP000887563">
    <property type="component" value="Unplaced"/>
</dbReference>
<dbReference type="Gene3D" id="1.25.70.10">
    <property type="entry name" value="Transcription termination factor 3, mitochondrial"/>
    <property type="match status" value="1"/>
</dbReference>
<dbReference type="WBParaSite" id="Minc3s00004g00225">
    <property type="protein sequence ID" value="Minc3s00004g00225"/>
    <property type="gene ID" value="Minc3s00004g00225"/>
</dbReference>
<evidence type="ECO:0000313" key="3">
    <source>
        <dbReference type="Proteomes" id="UP000887563"/>
    </source>
</evidence>
<keyword evidence="3" id="KW-1185">Reference proteome</keyword>
<dbReference type="GO" id="GO:0061668">
    <property type="term" value="P:mitochondrial ribosome assembly"/>
    <property type="evidence" value="ECO:0007669"/>
    <property type="project" value="TreeGrafter"/>
</dbReference>
<dbReference type="GO" id="GO:0003676">
    <property type="term" value="F:nucleic acid binding"/>
    <property type="evidence" value="ECO:0007669"/>
    <property type="project" value="InterPro"/>
</dbReference>
<dbReference type="AlphaFoldDB" id="A0A914KG64"/>
<dbReference type="InterPro" id="IPR038538">
    <property type="entry name" value="MTERF_sf"/>
</dbReference>
<dbReference type="PANTHER" id="PTHR13068:SF112">
    <property type="entry name" value="TRANSCRIPTION TERMINATION FACTOR 3, MITOCHONDRIAL"/>
    <property type="match status" value="1"/>
</dbReference>
<proteinExistence type="inferred from homology"/>
<name>A0A914KG64_MELIC</name>
<dbReference type="GO" id="GO:0005739">
    <property type="term" value="C:mitochondrion"/>
    <property type="evidence" value="ECO:0007669"/>
    <property type="project" value="TreeGrafter"/>
</dbReference>
<comment type="similarity">
    <text evidence="1">Belongs to the mTERF family.</text>
</comment>
<accession>A0A914KG64</accession>